<dbReference type="GO" id="GO:0008855">
    <property type="term" value="F:exodeoxyribonuclease VII activity"/>
    <property type="evidence" value="ECO:0007669"/>
    <property type="project" value="UniProtKB-UniRule"/>
</dbReference>
<dbReference type="STRING" id="445975.COLSTE_00730"/>
<comment type="function">
    <text evidence="6">Bidirectionally degrades single-stranded DNA into large acid-insoluble oligonucleotides, which are then degraded further into small acid-soluble oligonucleotides.</text>
</comment>
<gene>
    <name evidence="6 7" type="primary">xseB</name>
    <name evidence="7" type="ORF">COLSTE_00730</name>
</gene>
<dbReference type="InterPro" id="IPR037004">
    <property type="entry name" value="Exonuc_VII_ssu_sf"/>
</dbReference>
<dbReference type="GO" id="GO:0006308">
    <property type="term" value="P:DNA catabolic process"/>
    <property type="evidence" value="ECO:0007669"/>
    <property type="project" value="UniProtKB-UniRule"/>
</dbReference>
<evidence type="ECO:0000313" key="7">
    <source>
        <dbReference type="EMBL" id="EEA91040.1"/>
    </source>
</evidence>
<dbReference type="PANTHER" id="PTHR34137:SF1">
    <property type="entry name" value="EXODEOXYRIBONUCLEASE 7 SMALL SUBUNIT"/>
    <property type="match status" value="1"/>
</dbReference>
<dbReference type="PANTHER" id="PTHR34137">
    <property type="entry name" value="EXODEOXYRIBONUCLEASE 7 SMALL SUBUNIT"/>
    <property type="match status" value="1"/>
</dbReference>
<proteinExistence type="inferred from homology"/>
<comment type="catalytic activity">
    <reaction evidence="6">
        <text>Exonucleolytic cleavage in either 5'- to 3'- or 3'- to 5'-direction to yield nucleoside 5'-phosphates.</text>
        <dbReference type="EC" id="3.1.11.6"/>
    </reaction>
</comment>
<dbReference type="SUPFAM" id="SSF116842">
    <property type="entry name" value="XseB-like"/>
    <property type="match status" value="1"/>
</dbReference>
<comment type="subcellular location">
    <subcellularLocation>
        <location evidence="6">Cytoplasm</location>
    </subcellularLocation>
</comment>
<dbReference type="EMBL" id="ABXJ01000041">
    <property type="protein sequence ID" value="EEA91040.1"/>
    <property type="molecule type" value="Genomic_DNA"/>
</dbReference>
<dbReference type="HOGENOM" id="CLU_145918_3_3_11"/>
<dbReference type="GO" id="GO:0005829">
    <property type="term" value="C:cytosol"/>
    <property type="evidence" value="ECO:0007669"/>
    <property type="project" value="TreeGrafter"/>
</dbReference>
<sequence>MRRVSKENNMAERKNVEELTYKEASTELELIIRSLESGDMELEESLESYTRGVELLKSLRGRLADAEQKVSVLLQDVDGTDQLVPGEPASDADALNL</sequence>
<keyword evidence="5 6" id="KW-0269">Exonuclease</keyword>
<evidence type="ECO:0000256" key="3">
    <source>
        <dbReference type="ARBA" id="ARBA00022722"/>
    </source>
</evidence>
<keyword evidence="8" id="KW-1185">Reference proteome</keyword>
<dbReference type="Gene3D" id="1.10.287.1040">
    <property type="entry name" value="Exonuclease VII, small subunit"/>
    <property type="match status" value="1"/>
</dbReference>
<comment type="similarity">
    <text evidence="1 6">Belongs to the XseB family.</text>
</comment>
<keyword evidence="2 6" id="KW-0963">Cytoplasm</keyword>
<dbReference type="NCBIfam" id="TIGR01280">
    <property type="entry name" value="xseB"/>
    <property type="match status" value="1"/>
</dbReference>
<name>B6G9I9_9ACTN</name>
<dbReference type="GO" id="GO:0009318">
    <property type="term" value="C:exodeoxyribonuclease VII complex"/>
    <property type="evidence" value="ECO:0007669"/>
    <property type="project" value="UniProtKB-UniRule"/>
</dbReference>
<dbReference type="eggNOG" id="COG1722">
    <property type="taxonomic scope" value="Bacteria"/>
</dbReference>
<organism evidence="7 8">
    <name type="scientific">Collinsella stercoris DSM 13279</name>
    <dbReference type="NCBI Taxonomy" id="445975"/>
    <lineage>
        <taxon>Bacteria</taxon>
        <taxon>Bacillati</taxon>
        <taxon>Actinomycetota</taxon>
        <taxon>Coriobacteriia</taxon>
        <taxon>Coriobacteriales</taxon>
        <taxon>Coriobacteriaceae</taxon>
        <taxon>Collinsella</taxon>
    </lineage>
</organism>
<keyword evidence="4 6" id="KW-0378">Hydrolase</keyword>
<dbReference type="Proteomes" id="UP000003560">
    <property type="component" value="Unassembled WGS sequence"/>
</dbReference>
<evidence type="ECO:0000256" key="6">
    <source>
        <dbReference type="HAMAP-Rule" id="MF_00337"/>
    </source>
</evidence>
<protein>
    <recommendedName>
        <fullName evidence="6">Exodeoxyribonuclease 7 small subunit</fullName>
        <ecNumber evidence="6">3.1.11.6</ecNumber>
    </recommendedName>
    <alternativeName>
        <fullName evidence="6">Exodeoxyribonuclease VII small subunit</fullName>
        <shortName evidence="6">Exonuclease VII small subunit</shortName>
    </alternativeName>
</protein>
<dbReference type="HAMAP" id="MF_00337">
    <property type="entry name" value="Exonuc_7_S"/>
    <property type="match status" value="1"/>
</dbReference>
<evidence type="ECO:0000256" key="2">
    <source>
        <dbReference type="ARBA" id="ARBA00022490"/>
    </source>
</evidence>
<keyword evidence="3 6" id="KW-0540">Nuclease</keyword>
<comment type="caution">
    <text evidence="7">The sequence shown here is derived from an EMBL/GenBank/DDBJ whole genome shotgun (WGS) entry which is preliminary data.</text>
</comment>
<dbReference type="Pfam" id="PF02609">
    <property type="entry name" value="Exonuc_VII_S"/>
    <property type="match status" value="1"/>
</dbReference>
<evidence type="ECO:0000256" key="4">
    <source>
        <dbReference type="ARBA" id="ARBA00022801"/>
    </source>
</evidence>
<dbReference type="AlphaFoldDB" id="B6G9I9"/>
<evidence type="ECO:0000313" key="8">
    <source>
        <dbReference type="Proteomes" id="UP000003560"/>
    </source>
</evidence>
<evidence type="ECO:0000256" key="5">
    <source>
        <dbReference type="ARBA" id="ARBA00022839"/>
    </source>
</evidence>
<dbReference type="EC" id="3.1.11.6" evidence="6"/>
<reference evidence="7 8" key="1">
    <citation type="submission" date="2008-10" db="EMBL/GenBank/DDBJ databases">
        <title>Draft genome sequence of Collinsella stercoris (DSM 13279).</title>
        <authorList>
            <person name="Sudarsanam P."/>
            <person name="Ley R."/>
            <person name="Guruge J."/>
            <person name="Turnbaugh P.J."/>
            <person name="Mahowald M."/>
            <person name="Liep D."/>
            <person name="Gordon J."/>
        </authorList>
    </citation>
    <scope>NUCLEOTIDE SEQUENCE [LARGE SCALE GENOMIC DNA]</scope>
    <source>
        <strain evidence="7 8">DSM 13279</strain>
    </source>
</reference>
<accession>B6G9I9</accession>
<reference evidence="7 8" key="2">
    <citation type="submission" date="2008-10" db="EMBL/GenBank/DDBJ databases">
        <authorList>
            <person name="Fulton L."/>
            <person name="Clifton S."/>
            <person name="Fulton B."/>
            <person name="Xu J."/>
            <person name="Minx P."/>
            <person name="Pepin K.H."/>
            <person name="Johnson M."/>
            <person name="Thiruvilangam P."/>
            <person name="Bhonagiri V."/>
            <person name="Nash W.E."/>
            <person name="Mardis E.R."/>
            <person name="Wilson R.K."/>
        </authorList>
    </citation>
    <scope>NUCLEOTIDE SEQUENCE [LARGE SCALE GENOMIC DNA]</scope>
    <source>
        <strain evidence="7 8">DSM 13279</strain>
    </source>
</reference>
<dbReference type="InterPro" id="IPR003761">
    <property type="entry name" value="Exonuc_VII_S"/>
</dbReference>
<evidence type="ECO:0000256" key="1">
    <source>
        <dbReference type="ARBA" id="ARBA00009998"/>
    </source>
</evidence>
<comment type="subunit">
    <text evidence="6">Heterooligomer composed of large and small subunits.</text>
</comment>